<feature type="chain" id="PRO_5026132993" evidence="6">
    <location>
        <begin position="23"/>
        <end position="581"/>
    </location>
</feature>
<dbReference type="OMA" id="MLDRHHM"/>
<evidence type="ECO:0000256" key="4">
    <source>
        <dbReference type="ARBA" id="ARBA00023136"/>
    </source>
</evidence>
<dbReference type="GO" id="GO:0007613">
    <property type="term" value="P:memory"/>
    <property type="evidence" value="ECO:0007669"/>
    <property type="project" value="Ensembl"/>
</dbReference>
<keyword evidence="9" id="KW-1185">Reference proteome</keyword>
<proteinExistence type="predicted"/>
<feature type="compositionally biased region" description="Gly residues" evidence="5">
    <location>
        <begin position="155"/>
        <end position="169"/>
    </location>
</feature>
<evidence type="ECO:0000259" key="7">
    <source>
        <dbReference type="Pfam" id="PF13908"/>
    </source>
</evidence>
<dbReference type="RefSeq" id="XP_028930008.1">
    <property type="nucleotide sequence ID" value="XM_029074175.1"/>
</dbReference>
<dbReference type="PANTHER" id="PTHR31774">
    <property type="entry name" value="PROTEIN SHISA-9-RELATED"/>
    <property type="match status" value="1"/>
</dbReference>
<dbReference type="Bgee" id="ENSOANG00000046477">
    <property type="expression patterns" value="Expressed in cerebellum and 1 other cell type or tissue"/>
</dbReference>
<feature type="compositionally biased region" description="Polar residues" evidence="5">
    <location>
        <begin position="570"/>
        <end position="581"/>
    </location>
</feature>
<feature type="signal peptide" evidence="6">
    <location>
        <begin position="1"/>
        <end position="22"/>
    </location>
</feature>
<feature type="region of interest" description="Disordered" evidence="5">
    <location>
        <begin position="562"/>
        <end position="581"/>
    </location>
</feature>
<dbReference type="GO" id="GO:0097112">
    <property type="term" value="P:gamma-aminobutyric acid receptor clustering"/>
    <property type="evidence" value="ECO:0000318"/>
    <property type="project" value="GO_Central"/>
</dbReference>
<dbReference type="InParanoid" id="A0A6I8PFQ1"/>
<evidence type="ECO:0000313" key="9">
    <source>
        <dbReference type="Proteomes" id="UP000002279"/>
    </source>
</evidence>
<evidence type="ECO:0000256" key="3">
    <source>
        <dbReference type="ARBA" id="ARBA00022989"/>
    </source>
</evidence>
<dbReference type="RefSeq" id="XP_028930009.1">
    <property type="nucleotide sequence ID" value="XM_029074176.1"/>
</dbReference>
<keyword evidence="6" id="KW-0732">Signal</keyword>
<dbReference type="KEGG" id="oaa:100092950"/>
<reference evidence="8" key="2">
    <citation type="submission" date="2025-08" db="UniProtKB">
        <authorList>
            <consortium name="Ensembl"/>
        </authorList>
    </citation>
    <scope>IDENTIFICATION</scope>
    <source>
        <strain evidence="8">Glennie</strain>
    </source>
</reference>
<dbReference type="GeneTree" id="ENSGT00940000162254"/>
<gene>
    <name evidence="8" type="primary">SHISA7</name>
</gene>
<dbReference type="GO" id="GO:1900273">
    <property type="term" value="P:positive regulation of long-term synaptic potentiation"/>
    <property type="evidence" value="ECO:0007669"/>
    <property type="project" value="Ensembl"/>
</dbReference>
<dbReference type="Proteomes" id="UP000002279">
    <property type="component" value="Chromosome 10"/>
</dbReference>
<dbReference type="AlphaFoldDB" id="A0A6I8PFQ1"/>
<dbReference type="GO" id="GO:0099634">
    <property type="term" value="C:postsynaptic specialization membrane"/>
    <property type="evidence" value="ECO:0007669"/>
    <property type="project" value="Ensembl"/>
</dbReference>
<dbReference type="InterPro" id="IPR053891">
    <property type="entry name" value="Shisa_N"/>
</dbReference>
<feature type="region of interest" description="Disordered" evidence="5">
    <location>
        <begin position="224"/>
        <end position="259"/>
    </location>
</feature>
<keyword evidence="2" id="KW-0812">Transmembrane</keyword>
<evidence type="ECO:0000313" key="8">
    <source>
        <dbReference type="Ensembl" id="ENSOANP00000052746.1"/>
    </source>
</evidence>
<evidence type="ECO:0000256" key="1">
    <source>
        <dbReference type="ARBA" id="ARBA00004370"/>
    </source>
</evidence>
<feature type="region of interest" description="Disordered" evidence="5">
    <location>
        <begin position="134"/>
        <end position="169"/>
    </location>
</feature>
<dbReference type="OrthoDB" id="9836398at2759"/>
<dbReference type="GeneID" id="100092950"/>
<reference evidence="8" key="3">
    <citation type="submission" date="2025-09" db="UniProtKB">
        <authorList>
            <consortium name="Ensembl"/>
        </authorList>
    </citation>
    <scope>IDENTIFICATION</scope>
    <source>
        <strain evidence="8">Glennie</strain>
    </source>
</reference>
<dbReference type="GO" id="GO:0007214">
    <property type="term" value="P:gamma-aminobutyric acid signaling pathway"/>
    <property type="evidence" value="ECO:0000318"/>
    <property type="project" value="GO_Central"/>
</dbReference>
<evidence type="ECO:0000256" key="5">
    <source>
        <dbReference type="SAM" id="MobiDB-lite"/>
    </source>
</evidence>
<evidence type="ECO:0000256" key="6">
    <source>
        <dbReference type="SAM" id="SignalP"/>
    </source>
</evidence>
<dbReference type="PANTHER" id="PTHR31774:SF2">
    <property type="entry name" value="PROTEIN SHISA-7"/>
    <property type="match status" value="1"/>
</dbReference>
<dbReference type="GO" id="GO:0035255">
    <property type="term" value="F:ionotropic glutamate receptor binding"/>
    <property type="evidence" value="ECO:0007669"/>
    <property type="project" value="Ensembl"/>
</dbReference>
<organism evidence="8 9">
    <name type="scientific">Ornithorhynchus anatinus</name>
    <name type="common">Duckbill platypus</name>
    <dbReference type="NCBI Taxonomy" id="9258"/>
    <lineage>
        <taxon>Eukaryota</taxon>
        <taxon>Metazoa</taxon>
        <taxon>Chordata</taxon>
        <taxon>Craniata</taxon>
        <taxon>Vertebrata</taxon>
        <taxon>Euteleostomi</taxon>
        <taxon>Mammalia</taxon>
        <taxon>Monotremata</taxon>
        <taxon>Ornithorhynchidae</taxon>
        <taxon>Ornithorhynchus</taxon>
    </lineage>
</organism>
<feature type="region of interest" description="Disordered" evidence="5">
    <location>
        <begin position="447"/>
        <end position="554"/>
    </location>
</feature>
<dbReference type="FunCoup" id="A0A6I8PFQ1">
    <property type="interactions" value="11"/>
</dbReference>
<dbReference type="CTD" id="729956"/>
<dbReference type="GO" id="GO:0032591">
    <property type="term" value="C:dendritic spine membrane"/>
    <property type="evidence" value="ECO:0000318"/>
    <property type="project" value="GO_Central"/>
</dbReference>
<dbReference type="InterPro" id="IPR026910">
    <property type="entry name" value="Shisa"/>
</dbReference>
<feature type="compositionally biased region" description="Low complexity" evidence="5">
    <location>
        <begin position="476"/>
        <end position="501"/>
    </location>
</feature>
<evidence type="ECO:0000256" key="2">
    <source>
        <dbReference type="ARBA" id="ARBA00022692"/>
    </source>
</evidence>
<comment type="subcellular location">
    <subcellularLocation>
        <location evidence="1">Membrane</location>
    </subcellularLocation>
</comment>
<keyword evidence="3" id="KW-1133">Transmembrane helix</keyword>
<sequence>MPPSGPALLLLASAALAVLAGGRPANLSAGPTAPSGGALPALLAHLRRLTGGSAAGGNGTGGGGAAARAPPPAELCHGYYDVMGQYDATFNCSTGSFRFCCGTCHYRFCCEHRHMRLAQASCSNYDTPVWAFTPPPAGPGGGPRAGQAGWLDGSRAGGGAGGGAGGRPGEGPGGSTAYVVCGVISFALAVGVGAKVAFSKASRAPRAHREINVPRALVDILRHQAGPSSRSDRGRSSSLTSGGVGSDNGPPRPPKNLYNPVKGNHENLHHNYIHLNINSPKHHAATLDWRVPPPPSPSLQYSSLTCSRSFHNLSHLPPSYEAAVKSELNRYSSLKRLAEKDLDEAYLKRRHLAELSRGTLPLQALRRGGPAGAPFCGGDGWGVPEEPGLGLGPGPNPRRVMSQEHLLSEAGAGPRGSRYELTLPRARMVAPDRLLLSREALQSQERLLLSPPRSPSAAPTPGPPAAPGPPPPGPDLPRGLAASQSNLLLAAGPPTPLHASPGLPPPHLHHHHHHHLHHHHGSPQPAAWAGGGGASDGAANPATLGRRPAFQRQSTVEQLQFIPGHHQPQHLRTGSKNEVTV</sequence>
<dbReference type="GO" id="GO:0014069">
    <property type="term" value="C:postsynaptic density"/>
    <property type="evidence" value="ECO:0000318"/>
    <property type="project" value="GO_Central"/>
</dbReference>
<dbReference type="GO" id="GO:0045211">
    <property type="term" value="C:postsynaptic membrane"/>
    <property type="evidence" value="ECO:0000318"/>
    <property type="project" value="GO_Central"/>
</dbReference>
<dbReference type="GO" id="GO:0098985">
    <property type="term" value="C:asymmetric, glutamatergic, excitatory synapse"/>
    <property type="evidence" value="ECO:0007669"/>
    <property type="project" value="Ensembl"/>
</dbReference>
<accession>A0A6I8PFQ1</accession>
<name>A0A6I8PFQ1_ORNAN</name>
<feature type="compositionally biased region" description="Basic residues" evidence="5">
    <location>
        <begin position="507"/>
        <end position="521"/>
    </location>
</feature>
<dbReference type="Ensembl" id="ENSOANT00000059810.1">
    <property type="protein sequence ID" value="ENSOANP00000052746.1"/>
    <property type="gene ID" value="ENSOANG00000046477.1"/>
</dbReference>
<dbReference type="GO" id="GO:1904717">
    <property type="term" value="P:regulation of AMPA glutamate receptor clustering"/>
    <property type="evidence" value="ECO:0007669"/>
    <property type="project" value="Ensembl"/>
</dbReference>
<feature type="compositionally biased region" description="Pro residues" evidence="5">
    <location>
        <begin position="452"/>
        <end position="475"/>
    </location>
</feature>
<keyword evidence="4" id="KW-0472">Membrane</keyword>
<dbReference type="Pfam" id="PF13908">
    <property type="entry name" value="Shisa_N"/>
    <property type="match status" value="1"/>
</dbReference>
<protein>
    <submittedName>
        <fullName evidence="8">Shisa family member 7</fullName>
    </submittedName>
</protein>
<reference evidence="8 9" key="1">
    <citation type="journal article" date="2008" name="Nature">
        <title>Genome analysis of the platypus reveals unique signatures of evolution.</title>
        <authorList>
            <person name="Warren W.C."/>
            <person name="Hillier L.W."/>
            <person name="Marshall Graves J.A."/>
            <person name="Birney E."/>
            <person name="Ponting C.P."/>
            <person name="Grutzner F."/>
            <person name="Belov K."/>
            <person name="Miller W."/>
            <person name="Clarke L."/>
            <person name="Chinwalla A.T."/>
            <person name="Yang S.P."/>
            <person name="Heger A."/>
            <person name="Locke D.P."/>
            <person name="Miethke P."/>
            <person name="Waters P.D."/>
            <person name="Veyrunes F."/>
            <person name="Fulton L."/>
            <person name="Fulton B."/>
            <person name="Graves T."/>
            <person name="Wallis J."/>
            <person name="Puente X.S."/>
            <person name="Lopez-Otin C."/>
            <person name="Ordonez G.R."/>
            <person name="Eichler E.E."/>
            <person name="Chen L."/>
            <person name="Cheng Z."/>
            <person name="Deakin J.E."/>
            <person name="Alsop A."/>
            <person name="Thompson K."/>
            <person name="Kirby P."/>
            <person name="Papenfuss A.T."/>
            <person name="Wakefield M.J."/>
            <person name="Olender T."/>
            <person name="Lancet D."/>
            <person name="Huttley G.A."/>
            <person name="Smit A.F."/>
            <person name="Pask A."/>
            <person name="Temple-Smith P."/>
            <person name="Batzer M.A."/>
            <person name="Walker J.A."/>
            <person name="Konkel M.K."/>
            <person name="Harris R.S."/>
            <person name="Whittington C.M."/>
            <person name="Wong E.S."/>
            <person name="Gemmell N.J."/>
            <person name="Buschiazzo E."/>
            <person name="Vargas Jentzsch I.M."/>
            <person name="Merkel A."/>
            <person name="Schmitz J."/>
            <person name="Zemann A."/>
            <person name="Churakov G."/>
            <person name="Kriegs J.O."/>
            <person name="Brosius J."/>
            <person name="Murchison E.P."/>
            <person name="Sachidanandam R."/>
            <person name="Smith C."/>
            <person name="Hannon G.J."/>
            <person name="Tsend-Ayush E."/>
            <person name="McMillan D."/>
            <person name="Attenborough R."/>
            <person name="Rens W."/>
            <person name="Ferguson-Smith M."/>
            <person name="Lefevre C.M."/>
            <person name="Sharp J.A."/>
            <person name="Nicholas K.R."/>
            <person name="Ray D.A."/>
            <person name="Kube M."/>
            <person name="Reinhardt R."/>
            <person name="Pringle T.H."/>
            <person name="Taylor J."/>
            <person name="Jones R.C."/>
            <person name="Nixon B."/>
            <person name="Dacheux J.L."/>
            <person name="Niwa H."/>
            <person name="Sekita Y."/>
            <person name="Huang X."/>
            <person name="Stark A."/>
            <person name="Kheradpour P."/>
            <person name="Kellis M."/>
            <person name="Flicek P."/>
            <person name="Chen Y."/>
            <person name="Webber C."/>
            <person name="Hardison R."/>
            <person name="Nelson J."/>
            <person name="Hallsworth-Pepin K."/>
            <person name="Delehaunty K."/>
            <person name="Markovic C."/>
            <person name="Minx P."/>
            <person name="Feng Y."/>
            <person name="Kremitzki C."/>
            <person name="Mitreva M."/>
            <person name="Glasscock J."/>
            <person name="Wylie T."/>
            <person name="Wohldmann P."/>
            <person name="Thiru P."/>
            <person name="Nhan M.N."/>
            <person name="Pohl C.S."/>
            <person name="Smith S.M."/>
            <person name="Hou S."/>
            <person name="Nefedov M."/>
            <person name="de Jong P.J."/>
            <person name="Renfree M.B."/>
            <person name="Mardis E.R."/>
            <person name="Wilson R.K."/>
        </authorList>
    </citation>
    <scope>NUCLEOTIDE SEQUENCE [LARGE SCALE GENOMIC DNA]</scope>
    <source>
        <strain evidence="8 9">Glennie</strain>
    </source>
</reference>
<feature type="domain" description="Shisa N-terminal" evidence="7">
    <location>
        <begin position="74"/>
        <end position="124"/>
    </location>
</feature>
<dbReference type="GO" id="GO:0050811">
    <property type="term" value="F:GABA receptor binding"/>
    <property type="evidence" value="ECO:0000318"/>
    <property type="project" value="GO_Central"/>
</dbReference>